<accession>A0A502CLL1</accession>
<dbReference type="EMBL" id="RCZK01000003">
    <property type="protein sequence ID" value="TPG13642.1"/>
    <property type="molecule type" value="Genomic_DNA"/>
</dbReference>
<evidence type="ECO:0000256" key="1">
    <source>
        <dbReference type="SAM" id="MobiDB-lite"/>
    </source>
</evidence>
<feature type="compositionally biased region" description="Basic and acidic residues" evidence="1">
    <location>
        <begin position="40"/>
        <end position="49"/>
    </location>
</feature>
<organism evidence="2 3">
    <name type="scientific">Sphingomonas oligophenolica</name>
    <dbReference type="NCBI Taxonomy" id="301154"/>
    <lineage>
        <taxon>Bacteria</taxon>
        <taxon>Pseudomonadati</taxon>
        <taxon>Pseudomonadota</taxon>
        <taxon>Alphaproteobacteria</taxon>
        <taxon>Sphingomonadales</taxon>
        <taxon>Sphingomonadaceae</taxon>
        <taxon>Sphingomonas</taxon>
    </lineage>
</organism>
<name>A0A502CLL1_9SPHN</name>
<feature type="region of interest" description="Disordered" evidence="1">
    <location>
        <begin position="31"/>
        <end position="71"/>
    </location>
</feature>
<protein>
    <submittedName>
        <fullName evidence="2">Uncharacterized protein</fullName>
    </submittedName>
</protein>
<dbReference type="AlphaFoldDB" id="A0A502CLL1"/>
<evidence type="ECO:0000313" key="2">
    <source>
        <dbReference type="EMBL" id="TPG13642.1"/>
    </source>
</evidence>
<keyword evidence="3" id="KW-1185">Reference proteome</keyword>
<sequence length="71" mass="7953">MMPHHDTGRDDVGRFARLFGRADPYRLAAVLKRRPRKRRGKDDDGHEPCPVEPNRPLDLSGGAAAALEFDT</sequence>
<gene>
    <name evidence="2" type="ORF">EAH84_05540</name>
</gene>
<evidence type="ECO:0000313" key="3">
    <source>
        <dbReference type="Proteomes" id="UP000318413"/>
    </source>
</evidence>
<dbReference type="RefSeq" id="WP_140868984.1">
    <property type="nucleotide sequence ID" value="NZ_RCZK01000003.1"/>
</dbReference>
<dbReference type="Proteomes" id="UP000318413">
    <property type="component" value="Unassembled WGS sequence"/>
</dbReference>
<reference evidence="2 3" key="1">
    <citation type="journal article" date="2019" name="Environ. Microbiol.">
        <title>Species interactions and distinct microbial communities in high Arctic permafrost affected cryosols are associated with the CH4 and CO2 gas fluxes.</title>
        <authorList>
            <person name="Altshuler I."/>
            <person name="Hamel J."/>
            <person name="Turney S."/>
            <person name="Magnuson E."/>
            <person name="Levesque R."/>
            <person name="Greer C."/>
            <person name="Whyte L.G."/>
        </authorList>
    </citation>
    <scope>NUCLEOTIDE SEQUENCE [LARGE SCALE GENOMIC DNA]</scope>
    <source>
        <strain evidence="2 3">S5.1</strain>
    </source>
</reference>
<comment type="caution">
    <text evidence="2">The sequence shown here is derived from an EMBL/GenBank/DDBJ whole genome shotgun (WGS) entry which is preliminary data.</text>
</comment>
<proteinExistence type="predicted"/>